<dbReference type="GO" id="GO:0005737">
    <property type="term" value="C:cytoplasm"/>
    <property type="evidence" value="ECO:0007669"/>
    <property type="project" value="UniProtKB-SubCell"/>
</dbReference>
<dbReference type="GO" id="GO:0005869">
    <property type="term" value="C:dynactin complex"/>
    <property type="evidence" value="ECO:0007669"/>
    <property type="project" value="InterPro"/>
</dbReference>
<accession>A0A1V8SJK1</accession>
<proteinExistence type="predicted"/>
<evidence type="ECO:0000313" key="5">
    <source>
        <dbReference type="EMBL" id="OQN99315.1"/>
    </source>
</evidence>
<dbReference type="InterPro" id="IPR028133">
    <property type="entry name" value="Dynamitin"/>
</dbReference>
<feature type="compositionally biased region" description="Polar residues" evidence="4">
    <location>
        <begin position="261"/>
        <end position="286"/>
    </location>
</feature>
<dbReference type="Proteomes" id="UP000192596">
    <property type="component" value="Unassembled WGS sequence"/>
</dbReference>
<feature type="compositionally biased region" description="Basic and acidic residues" evidence="4">
    <location>
        <begin position="61"/>
        <end position="78"/>
    </location>
</feature>
<feature type="region of interest" description="Disordered" evidence="4">
    <location>
        <begin position="1"/>
        <end position="88"/>
    </location>
</feature>
<keyword evidence="2" id="KW-0963">Cytoplasm</keyword>
<evidence type="ECO:0000256" key="2">
    <source>
        <dbReference type="ARBA" id="ARBA00022490"/>
    </source>
</evidence>
<evidence type="ECO:0000256" key="3">
    <source>
        <dbReference type="SAM" id="Coils"/>
    </source>
</evidence>
<dbReference type="Pfam" id="PF04912">
    <property type="entry name" value="Dynamitin"/>
    <property type="match status" value="1"/>
</dbReference>
<dbReference type="OrthoDB" id="4977at2759"/>
<feature type="coiled-coil region" evidence="3">
    <location>
        <begin position="327"/>
        <end position="368"/>
    </location>
</feature>
<dbReference type="EMBL" id="NAJO01000040">
    <property type="protein sequence ID" value="OQN99315.1"/>
    <property type="molecule type" value="Genomic_DNA"/>
</dbReference>
<reference evidence="6" key="1">
    <citation type="submission" date="2017-03" db="EMBL/GenBank/DDBJ databases">
        <title>Genomes of endolithic fungi from Antarctica.</title>
        <authorList>
            <person name="Coleine C."/>
            <person name="Masonjones S."/>
            <person name="Stajich J.E."/>
        </authorList>
    </citation>
    <scope>NUCLEOTIDE SEQUENCE [LARGE SCALE GENOMIC DNA]</scope>
    <source>
        <strain evidence="6">CCFEE 5527</strain>
    </source>
</reference>
<dbReference type="PANTHER" id="PTHR15346">
    <property type="entry name" value="DYNACTIN SUBUNIT"/>
    <property type="match status" value="1"/>
</dbReference>
<dbReference type="InParanoid" id="A0A1V8SJK1"/>
<keyword evidence="6" id="KW-1185">Reference proteome</keyword>
<dbReference type="GO" id="GO:0007017">
    <property type="term" value="P:microtubule-based process"/>
    <property type="evidence" value="ECO:0007669"/>
    <property type="project" value="InterPro"/>
</dbReference>
<organism evidence="5 6">
    <name type="scientific">Cryoendolithus antarcticus</name>
    <dbReference type="NCBI Taxonomy" id="1507870"/>
    <lineage>
        <taxon>Eukaryota</taxon>
        <taxon>Fungi</taxon>
        <taxon>Dikarya</taxon>
        <taxon>Ascomycota</taxon>
        <taxon>Pezizomycotina</taxon>
        <taxon>Dothideomycetes</taxon>
        <taxon>Dothideomycetidae</taxon>
        <taxon>Cladosporiales</taxon>
        <taxon>Cladosporiaceae</taxon>
        <taxon>Cryoendolithus</taxon>
    </lineage>
</organism>
<name>A0A1V8SJK1_9PEZI</name>
<protein>
    <submittedName>
        <fullName evidence="5">Uncharacterized protein</fullName>
    </submittedName>
</protein>
<feature type="region of interest" description="Disordered" evidence="4">
    <location>
        <begin position="151"/>
        <end position="185"/>
    </location>
</feature>
<feature type="region of interest" description="Disordered" evidence="4">
    <location>
        <begin position="260"/>
        <end position="286"/>
    </location>
</feature>
<sequence>MAHSSRLALLPGYDTAPDIYETTHPSLTTSPPSRPLSVSSTSSISSNDNGISHRRILPGTARERFTREGRGRDVRGGEFGDGVGGGKKGWKFGRRRAEDEGLEERVARLRREVEECRVLAEREKTSGDQNEGIDEEMDALREVLEGLDVRGTNANGRDARKSVVRASTNGDEDGEPENEHTEPTGIAGFDARLSALERSLGPLGVEGGLPNGDSSATAPLLPSVQMLDQQLSALMTATSLESLAASSTRIRKLREEAEAFTASQYTTDSSATTNGMSKTPSSASNTSPDLAKLNALYGLLPTLQSLSPTVPAVVERLRSLRTLHGGAANAAAELKALERQQDEFDTELKAWREGLERVEEAVREADEANGRNGKVVQGWVKDLEGRLEKLA</sequence>
<evidence type="ECO:0000256" key="1">
    <source>
        <dbReference type="ARBA" id="ARBA00004496"/>
    </source>
</evidence>
<evidence type="ECO:0000313" key="6">
    <source>
        <dbReference type="Proteomes" id="UP000192596"/>
    </source>
</evidence>
<dbReference type="STRING" id="1507870.A0A1V8SJK1"/>
<keyword evidence="3" id="KW-0175">Coiled coil</keyword>
<comment type="caution">
    <text evidence="5">The sequence shown here is derived from an EMBL/GenBank/DDBJ whole genome shotgun (WGS) entry which is preliminary data.</text>
</comment>
<dbReference type="AlphaFoldDB" id="A0A1V8SJK1"/>
<evidence type="ECO:0000256" key="4">
    <source>
        <dbReference type="SAM" id="MobiDB-lite"/>
    </source>
</evidence>
<feature type="compositionally biased region" description="Low complexity" evidence="4">
    <location>
        <begin position="22"/>
        <end position="46"/>
    </location>
</feature>
<gene>
    <name evidence="5" type="ORF">B0A48_14291</name>
</gene>
<comment type="subcellular location">
    <subcellularLocation>
        <location evidence="1">Cytoplasm</location>
    </subcellularLocation>
</comment>